<dbReference type="OrthoDB" id="730489at2759"/>
<evidence type="ECO:0000313" key="3">
    <source>
        <dbReference type="EMBL" id="EYC33417.1"/>
    </source>
</evidence>
<name>A0A016W2A3_9BILA</name>
<dbReference type="InterPro" id="IPR006775">
    <property type="entry name" value="GH116_catalytic"/>
</dbReference>
<accession>A0A016W2A3</accession>
<protein>
    <recommendedName>
        <fullName evidence="5">Glycosyl-hydrolase family 116 N-terminal domain-containing protein</fullName>
    </recommendedName>
</protein>
<proteinExistence type="predicted"/>
<reference evidence="4" key="1">
    <citation type="journal article" date="2015" name="Nat. Genet.">
        <title>The genome and transcriptome of the zoonotic hookworm Ancylostoma ceylanicum identify infection-specific gene families.</title>
        <authorList>
            <person name="Schwarz E.M."/>
            <person name="Hu Y."/>
            <person name="Antoshechkin I."/>
            <person name="Miller M.M."/>
            <person name="Sternberg P.W."/>
            <person name="Aroian R.V."/>
        </authorList>
    </citation>
    <scope>NUCLEOTIDE SEQUENCE</scope>
    <source>
        <strain evidence="4">HY135</strain>
    </source>
</reference>
<feature type="domain" description="Glycosyl-hydrolase family 116 catalytic region" evidence="1">
    <location>
        <begin position="192"/>
        <end position="238"/>
    </location>
</feature>
<dbReference type="PANTHER" id="PTHR12654:SF0">
    <property type="entry name" value="NON-LYSOSOMAL GLUCOSYLCERAMIDASE"/>
    <property type="match status" value="1"/>
</dbReference>
<organism evidence="3 4">
    <name type="scientific">Ancylostoma ceylanicum</name>
    <dbReference type="NCBI Taxonomy" id="53326"/>
    <lineage>
        <taxon>Eukaryota</taxon>
        <taxon>Metazoa</taxon>
        <taxon>Ecdysozoa</taxon>
        <taxon>Nematoda</taxon>
        <taxon>Chromadorea</taxon>
        <taxon>Rhabditida</taxon>
        <taxon>Rhabditina</taxon>
        <taxon>Rhabditomorpha</taxon>
        <taxon>Strongyloidea</taxon>
        <taxon>Ancylostomatidae</taxon>
        <taxon>Ancylostomatinae</taxon>
        <taxon>Ancylostoma</taxon>
    </lineage>
</organism>
<dbReference type="Proteomes" id="UP000024635">
    <property type="component" value="Unassembled WGS sequence"/>
</dbReference>
<dbReference type="EMBL" id="JARK01001338">
    <property type="protein sequence ID" value="EYC33417.1"/>
    <property type="molecule type" value="Genomic_DNA"/>
</dbReference>
<evidence type="ECO:0000259" key="2">
    <source>
        <dbReference type="Pfam" id="PF12215"/>
    </source>
</evidence>
<dbReference type="InterPro" id="IPR052566">
    <property type="entry name" value="Non-lysos_glucosylceramidase"/>
</dbReference>
<feature type="domain" description="Glycosyl-hydrolase family 116 N-terminal" evidence="2">
    <location>
        <begin position="5"/>
        <end position="128"/>
    </location>
</feature>
<evidence type="ECO:0000259" key="1">
    <source>
        <dbReference type="Pfam" id="PF04685"/>
    </source>
</evidence>
<dbReference type="STRING" id="53326.A0A016W2A3"/>
<dbReference type="PANTHER" id="PTHR12654">
    <property type="entry name" value="BILE ACID BETA-GLUCOSIDASE-RELATED"/>
    <property type="match status" value="1"/>
</dbReference>
<comment type="caution">
    <text evidence="3">The sequence shown here is derived from an EMBL/GenBank/DDBJ whole genome shotgun (WGS) entry which is preliminary data.</text>
</comment>
<dbReference type="AlphaFoldDB" id="A0A016W2A3"/>
<dbReference type="Pfam" id="PF12215">
    <property type="entry name" value="Glyco_hydr_116N"/>
    <property type="match status" value="1"/>
</dbReference>
<sequence>MKLEHSINSMPTTYAIAAEQIVGTDISYTAFNPCSTTGDYIWDSLKKSGSLPNELATSEELGIAVSCRFAVPALSFKCSTFSLVWFMPVVHFGGKSRSYKRWYTRYVGEESGSIEKLVDSALIEGENWRLEIEKWQEPVINDKSLPEWYKSALFNELYYVVDGAAFWFEYDSSWKDIEKINPITEKQLRKFGRFGYMESWEYLMINTYDVHFYASWAFVKNWPQLELSIQLEFYSLVRLAFKGSSHKEYHVPAAGCKESARIHIFVNTLTWDLSPVSDMKKVEYLYVPPPFSPACSSTTDFTSLFLLEGLFS</sequence>
<evidence type="ECO:0008006" key="5">
    <source>
        <dbReference type="Google" id="ProtNLM"/>
    </source>
</evidence>
<keyword evidence="4" id="KW-1185">Reference proteome</keyword>
<dbReference type="GO" id="GO:0008422">
    <property type="term" value="F:beta-glucosidase activity"/>
    <property type="evidence" value="ECO:0007669"/>
    <property type="project" value="TreeGrafter"/>
</dbReference>
<dbReference type="InterPro" id="IPR024462">
    <property type="entry name" value="GH116_N"/>
</dbReference>
<gene>
    <name evidence="3" type="primary">Acey_s0002.g788</name>
    <name evidence="3" type="ORF">Y032_0002g788</name>
</gene>
<dbReference type="Pfam" id="PF04685">
    <property type="entry name" value="DUF608"/>
    <property type="match status" value="1"/>
</dbReference>
<evidence type="ECO:0000313" key="4">
    <source>
        <dbReference type="Proteomes" id="UP000024635"/>
    </source>
</evidence>